<accession>A0A1G9B9S3</accession>
<dbReference type="Pfam" id="PF13403">
    <property type="entry name" value="Hint_2"/>
    <property type="match status" value="1"/>
</dbReference>
<proteinExistence type="predicted"/>
<reference evidence="3" key="1">
    <citation type="submission" date="2016-10" db="EMBL/GenBank/DDBJ databases">
        <authorList>
            <person name="Varghese N."/>
            <person name="Submissions S."/>
        </authorList>
    </citation>
    <scope>NUCLEOTIDE SEQUENCE [LARGE SCALE GENOMIC DNA]</scope>
    <source>
        <strain evidence="3">CGMCC 1.10789</strain>
    </source>
</reference>
<evidence type="ECO:0000313" key="2">
    <source>
        <dbReference type="EMBL" id="SDK36247.1"/>
    </source>
</evidence>
<dbReference type="EMBL" id="FNFV01000002">
    <property type="protein sequence ID" value="SDK36247.1"/>
    <property type="molecule type" value="Genomic_DNA"/>
</dbReference>
<dbReference type="RefSeq" id="WP_170068402.1">
    <property type="nucleotide sequence ID" value="NZ_FNFV01000002.1"/>
</dbReference>
<evidence type="ECO:0000313" key="3">
    <source>
        <dbReference type="Proteomes" id="UP000199328"/>
    </source>
</evidence>
<dbReference type="AlphaFoldDB" id="A0A1G9B9S3"/>
<keyword evidence="3" id="KW-1185">Reference proteome</keyword>
<feature type="domain" description="Hedgehog/Intein (Hint)" evidence="1">
    <location>
        <begin position="160"/>
        <end position="305"/>
    </location>
</feature>
<organism evidence="2 3">
    <name type="scientific">Meinhardsimonia xiamenensis</name>
    <dbReference type="NCBI Taxonomy" id="990712"/>
    <lineage>
        <taxon>Bacteria</taxon>
        <taxon>Pseudomonadati</taxon>
        <taxon>Pseudomonadota</taxon>
        <taxon>Alphaproteobacteria</taxon>
        <taxon>Rhodobacterales</taxon>
        <taxon>Paracoccaceae</taxon>
        <taxon>Meinhardsimonia</taxon>
    </lineage>
</organism>
<dbReference type="Proteomes" id="UP000199328">
    <property type="component" value="Unassembled WGS sequence"/>
</dbReference>
<dbReference type="InterPro" id="IPR036844">
    <property type="entry name" value="Hint_dom_sf"/>
</dbReference>
<dbReference type="Gene3D" id="2.170.16.10">
    <property type="entry name" value="Hedgehog/Intein (Hint) domain"/>
    <property type="match status" value="1"/>
</dbReference>
<evidence type="ECO:0000259" key="1">
    <source>
        <dbReference type="Pfam" id="PF13403"/>
    </source>
</evidence>
<dbReference type="SUPFAM" id="SSF51294">
    <property type="entry name" value="Hedgehog/intein (Hint) domain"/>
    <property type="match status" value="1"/>
</dbReference>
<sequence length="367" mass="39211">MATYDLWILGESNISISGGKTLDGITQGDGSHLVGETITLDAPAWEKVEIDDDDAVFADNDGSQRLAGGQTIDGVSYAGGTRVEAEYKLVLEDPATGRTYTVVAFNVNNSNPAYGTVEGLAFIGPPKDWPPVGTPLRVVSASEGPRQNDPNFEYQDHVAPCFTPGTRIATPLGPQPVESLRAGDLVLTQDSGARPIRLALRTHISTARLRVAPQLAPVRIPRGSMGEGLPERDLLVSPQHRMLLRDPLCELLFGETEMLAAASHLPWARPVSPAQLPGGVEYVHLLLERHEILFAEGAPTESLLLAPMICDRAPPGILHQLRAAIPDLGQPGGTGWQRAARPLLTQRDVAVLTGTALPRGAARRLSA</sequence>
<gene>
    <name evidence="2" type="ORF">SAMN05216257_102461</name>
</gene>
<dbReference type="InterPro" id="IPR028992">
    <property type="entry name" value="Hedgehog/Intein_dom"/>
</dbReference>
<dbReference type="STRING" id="990712.SAMN05216257_102461"/>
<name>A0A1G9B9S3_9RHOB</name>
<protein>
    <submittedName>
        <fullName evidence="2">Hint domain-containing protein</fullName>
    </submittedName>
</protein>